<evidence type="ECO:0000256" key="1">
    <source>
        <dbReference type="SAM" id="MobiDB-lite"/>
    </source>
</evidence>
<comment type="caution">
    <text evidence="2">The sequence shown here is derived from an EMBL/GenBank/DDBJ whole genome shotgun (WGS) entry which is preliminary data.</text>
</comment>
<organism evidence="2 3">
    <name type="scientific">Cichlidogyrus casuarinus</name>
    <dbReference type="NCBI Taxonomy" id="1844966"/>
    <lineage>
        <taxon>Eukaryota</taxon>
        <taxon>Metazoa</taxon>
        <taxon>Spiralia</taxon>
        <taxon>Lophotrochozoa</taxon>
        <taxon>Platyhelminthes</taxon>
        <taxon>Monogenea</taxon>
        <taxon>Monopisthocotylea</taxon>
        <taxon>Dactylogyridea</taxon>
        <taxon>Ancyrocephalidae</taxon>
        <taxon>Cichlidogyrus</taxon>
    </lineage>
</organism>
<keyword evidence="3" id="KW-1185">Reference proteome</keyword>
<evidence type="ECO:0000313" key="2">
    <source>
        <dbReference type="EMBL" id="KAL3309476.1"/>
    </source>
</evidence>
<accession>A0ABD2PSR4</accession>
<feature type="compositionally biased region" description="Low complexity" evidence="1">
    <location>
        <begin position="82"/>
        <end position="97"/>
    </location>
</feature>
<dbReference type="Proteomes" id="UP001626550">
    <property type="component" value="Unassembled WGS sequence"/>
</dbReference>
<reference evidence="2 3" key="1">
    <citation type="submission" date="2024-11" db="EMBL/GenBank/DDBJ databases">
        <title>Adaptive evolution of stress response genes in parasites aligns with host niche diversity.</title>
        <authorList>
            <person name="Hahn C."/>
            <person name="Resl P."/>
        </authorList>
    </citation>
    <scope>NUCLEOTIDE SEQUENCE [LARGE SCALE GENOMIC DNA]</scope>
    <source>
        <strain evidence="2">EGGRZ-B1_66</strain>
        <tissue evidence="2">Body</tissue>
    </source>
</reference>
<dbReference type="EMBL" id="JBJKFK010003874">
    <property type="protein sequence ID" value="KAL3309476.1"/>
    <property type="molecule type" value="Genomic_DNA"/>
</dbReference>
<name>A0ABD2PSR4_9PLAT</name>
<evidence type="ECO:0000313" key="3">
    <source>
        <dbReference type="Proteomes" id="UP001626550"/>
    </source>
</evidence>
<gene>
    <name evidence="2" type="ORF">Ciccas_011979</name>
</gene>
<feature type="region of interest" description="Disordered" evidence="1">
    <location>
        <begin position="78"/>
        <end position="115"/>
    </location>
</feature>
<protein>
    <submittedName>
        <fullName evidence="2">Uncharacterized protein</fullName>
    </submittedName>
</protein>
<dbReference type="AlphaFoldDB" id="A0ABD2PSR4"/>
<sequence length="115" mass="12951">MQLLNALLNLQLWNRRADYNITKNLQFITSDKFNGVQFMFDIIPAAKDMHWLRLQIPDFDKHRIPNVMCVEITHCPLPPATSAPSLTTTTTTTTTNSPAPPAQAPNFSESLNTPK</sequence>
<proteinExistence type="predicted"/>